<dbReference type="PROSITE" id="PS50857">
    <property type="entry name" value="COX2_CUA"/>
    <property type="match status" value="1"/>
</dbReference>
<gene>
    <name evidence="20" type="primary">coxB</name>
    <name evidence="20" type="ORF">HND93_00070</name>
</gene>
<evidence type="ECO:0000256" key="8">
    <source>
        <dbReference type="ARBA" id="ARBA00022982"/>
    </source>
</evidence>
<dbReference type="InterPro" id="IPR036909">
    <property type="entry name" value="Cyt_c-like_dom_sf"/>
</dbReference>
<dbReference type="InterPro" id="IPR008972">
    <property type="entry name" value="Cupredoxin"/>
</dbReference>
<dbReference type="Gene3D" id="2.60.40.420">
    <property type="entry name" value="Cupredoxins - blue copper proteins"/>
    <property type="match status" value="1"/>
</dbReference>
<feature type="transmembrane region" description="Helical" evidence="17">
    <location>
        <begin position="34"/>
        <end position="60"/>
    </location>
</feature>
<evidence type="ECO:0000256" key="12">
    <source>
        <dbReference type="ARBA" id="ARBA00023136"/>
    </source>
</evidence>
<feature type="domain" description="Cytochrome oxidase subunit II copper A binding" evidence="18">
    <location>
        <begin position="105"/>
        <end position="220"/>
    </location>
</feature>
<keyword evidence="7 16" id="KW-0479">Metal-binding</keyword>
<dbReference type="NCBIfam" id="TIGR02866">
    <property type="entry name" value="CoxB"/>
    <property type="match status" value="1"/>
</dbReference>
<comment type="function">
    <text evidence="13">Subunits I and II form the functional core of the enzyme complex. Electrons originating in cytochrome c are transferred via heme a and Cu(A) to the binuclear center formed by heme a3 and Cu(B).</text>
</comment>
<dbReference type="InterPro" id="IPR034236">
    <property type="entry name" value="CuRO_CcO_Caa3_II"/>
</dbReference>
<evidence type="ECO:0000256" key="7">
    <source>
        <dbReference type="ARBA" id="ARBA00022723"/>
    </source>
</evidence>
<proteinExistence type="inferred from homology"/>
<dbReference type="Proteomes" id="UP000584642">
    <property type="component" value="Unassembled WGS sequence"/>
</dbReference>
<dbReference type="PANTHER" id="PTHR22888">
    <property type="entry name" value="CYTOCHROME C OXIDASE, SUBUNIT II"/>
    <property type="match status" value="1"/>
</dbReference>
<evidence type="ECO:0000256" key="15">
    <source>
        <dbReference type="ARBA" id="ARBA00047816"/>
    </source>
</evidence>
<evidence type="ECO:0000256" key="4">
    <source>
        <dbReference type="ARBA" id="ARBA00022617"/>
    </source>
</evidence>
<evidence type="ECO:0000256" key="14">
    <source>
        <dbReference type="ARBA" id="ARBA00031399"/>
    </source>
</evidence>
<feature type="domain" description="Cytochrome c" evidence="19">
    <location>
        <begin position="231"/>
        <end position="323"/>
    </location>
</feature>
<keyword evidence="6 17" id="KW-0812">Transmembrane</keyword>
<dbReference type="SUPFAM" id="SSF49503">
    <property type="entry name" value="Cupredoxins"/>
    <property type="match status" value="1"/>
</dbReference>
<dbReference type="Pfam" id="PF00116">
    <property type="entry name" value="COX2"/>
    <property type="match status" value="1"/>
</dbReference>
<keyword evidence="20" id="KW-0560">Oxidoreductase</keyword>
<dbReference type="InterPro" id="IPR014222">
    <property type="entry name" value="Cyt_c_oxidase_su2"/>
</dbReference>
<dbReference type="InterPro" id="IPR009056">
    <property type="entry name" value="Cyt_c-like_dom"/>
</dbReference>
<accession>A0ABX2T1A9</accession>
<evidence type="ECO:0000259" key="18">
    <source>
        <dbReference type="PROSITE" id="PS50857"/>
    </source>
</evidence>
<evidence type="ECO:0000256" key="16">
    <source>
        <dbReference type="PROSITE-ProRule" id="PRU00433"/>
    </source>
</evidence>
<keyword evidence="4 16" id="KW-0349">Heme</keyword>
<dbReference type="Pfam" id="PF00034">
    <property type="entry name" value="Cytochrom_C"/>
    <property type="match status" value="1"/>
</dbReference>
<dbReference type="PROSITE" id="PS51007">
    <property type="entry name" value="CYTC"/>
    <property type="match status" value="1"/>
</dbReference>
<comment type="subcellular location">
    <subcellularLocation>
        <location evidence="1">Membrane</location>
        <topology evidence="1">Multi-pass membrane protein</topology>
    </subcellularLocation>
</comment>
<dbReference type="InterPro" id="IPR001505">
    <property type="entry name" value="Copper_CuA"/>
</dbReference>
<dbReference type="CDD" id="cd04213">
    <property type="entry name" value="CuRO_CcO_Caa3_II"/>
    <property type="match status" value="1"/>
</dbReference>
<comment type="catalytic activity">
    <reaction evidence="15">
        <text>4 Fe(II)-[cytochrome c] + O2 + 8 H(+)(in) = 4 Fe(III)-[cytochrome c] + 2 H2O + 4 H(+)(out)</text>
        <dbReference type="Rhea" id="RHEA:11436"/>
        <dbReference type="Rhea" id="RHEA-COMP:10350"/>
        <dbReference type="Rhea" id="RHEA-COMP:14399"/>
        <dbReference type="ChEBI" id="CHEBI:15377"/>
        <dbReference type="ChEBI" id="CHEBI:15378"/>
        <dbReference type="ChEBI" id="CHEBI:15379"/>
        <dbReference type="ChEBI" id="CHEBI:29033"/>
        <dbReference type="ChEBI" id="CHEBI:29034"/>
        <dbReference type="EC" id="7.1.1.9"/>
    </reaction>
</comment>
<sequence length="323" mass="34661">MDGGLALAAVLLLAACEGRQSALDPGAANARDILVTTWVLFVGGTVIFVGVMALAVWAVVASPERFPGARSWVIGGGIVFPVVTLTVLQVHEFGLARRLVTLAADPALTVEVTGHMWWWDVRYREPGGGPLRSANEIVIPAGRPVEFRVDSADVIHSFWMPSLAGKIDMIPGRVNRLSIVAERPGVYRGQCAEYCGAQHALMAFDVIVMEPERFDAWLADQRRPAPDPAEPELARGRDAFFAFGCQSCHAVRGTPAVSRIGPDLTHVGGRLSIGAGSFATNVGSLAGWIASAQHLKPENRMPSFDVMDGETLRAMAAWLESLK</sequence>
<keyword evidence="11" id="KW-0186">Copper</keyword>
<feature type="transmembrane region" description="Helical" evidence="17">
    <location>
        <begin position="72"/>
        <end position="91"/>
    </location>
</feature>
<keyword evidence="8" id="KW-0249">Electron transport</keyword>
<comment type="similarity">
    <text evidence="2">Belongs to the cytochrome c oxidase subunit 2 family.</text>
</comment>
<comment type="caution">
    <text evidence="20">The sequence shown here is derived from an EMBL/GenBank/DDBJ whole genome shotgun (WGS) entry which is preliminary data.</text>
</comment>
<dbReference type="GO" id="GO:0016491">
    <property type="term" value="F:oxidoreductase activity"/>
    <property type="evidence" value="ECO:0007669"/>
    <property type="project" value="UniProtKB-KW"/>
</dbReference>
<evidence type="ECO:0000256" key="3">
    <source>
        <dbReference type="ARBA" id="ARBA00022448"/>
    </source>
</evidence>
<evidence type="ECO:0000256" key="9">
    <source>
        <dbReference type="ARBA" id="ARBA00022989"/>
    </source>
</evidence>
<name>A0ABX2T1A9_9PROT</name>
<keyword evidence="21" id="KW-1185">Reference proteome</keyword>
<dbReference type="EMBL" id="JABFDB010000001">
    <property type="protein sequence ID" value="NYZ18089.1"/>
    <property type="molecule type" value="Genomic_DNA"/>
</dbReference>
<evidence type="ECO:0000256" key="11">
    <source>
        <dbReference type="ARBA" id="ARBA00023008"/>
    </source>
</evidence>
<evidence type="ECO:0000256" key="13">
    <source>
        <dbReference type="ARBA" id="ARBA00024688"/>
    </source>
</evidence>
<evidence type="ECO:0000256" key="1">
    <source>
        <dbReference type="ARBA" id="ARBA00004141"/>
    </source>
</evidence>
<evidence type="ECO:0000256" key="5">
    <source>
        <dbReference type="ARBA" id="ARBA00022660"/>
    </source>
</evidence>
<keyword evidence="3" id="KW-0813">Transport</keyword>
<dbReference type="InterPro" id="IPR045187">
    <property type="entry name" value="CcO_II"/>
</dbReference>
<evidence type="ECO:0000313" key="20">
    <source>
        <dbReference type="EMBL" id="NYZ18089.1"/>
    </source>
</evidence>
<dbReference type="PANTHER" id="PTHR22888:SF9">
    <property type="entry name" value="CYTOCHROME C OXIDASE SUBUNIT 2"/>
    <property type="match status" value="1"/>
</dbReference>
<keyword evidence="5" id="KW-0679">Respiratory chain</keyword>
<dbReference type="InterPro" id="IPR002429">
    <property type="entry name" value="CcO_II-like_C"/>
</dbReference>
<organism evidence="20 21">
    <name type="scientific">Azospirillum oleiclasticum</name>
    <dbReference type="NCBI Taxonomy" id="2735135"/>
    <lineage>
        <taxon>Bacteria</taxon>
        <taxon>Pseudomonadati</taxon>
        <taxon>Pseudomonadota</taxon>
        <taxon>Alphaproteobacteria</taxon>
        <taxon>Rhodospirillales</taxon>
        <taxon>Azospirillaceae</taxon>
        <taxon>Azospirillum</taxon>
    </lineage>
</organism>
<keyword evidence="9 17" id="KW-1133">Transmembrane helix</keyword>
<evidence type="ECO:0000256" key="17">
    <source>
        <dbReference type="SAM" id="Phobius"/>
    </source>
</evidence>
<evidence type="ECO:0000313" key="21">
    <source>
        <dbReference type="Proteomes" id="UP000584642"/>
    </source>
</evidence>
<evidence type="ECO:0000256" key="6">
    <source>
        <dbReference type="ARBA" id="ARBA00022692"/>
    </source>
</evidence>
<keyword evidence="10 16" id="KW-0408">Iron</keyword>
<keyword evidence="12 17" id="KW-0472">Membrane</keyword>
<reference evidence="20 21" key="1">
    <citation type="submission" date="2020-05" db="EMBL/GenBank/DDBJ databases">
        <title>Azospirillum oleiclasticum sp. nov, a nitrogen-fixing and heavy crude oil-emulsifying bacterium isolated from the crude oil of Yumen Oilfield.</title>
        <authorList>
            <person name="Wu D."/>
            <person name="Cai M."/>
            <person name="Zhang X."/>
        </authorList>
    </citation>
    <scope>NUCLEOTIDE SEQUENCE [LARGE SCALE GENOMIC DNA]</scope>
    <source>
        <strain evidence="20 21">ROY-1-1-2</strain>
    </source>
</reference>
<protein>
    <recommendedName>
        <fullName evidence="14">Cytochrome aa3 subunit 2</fullName>
    </recommendedName>
</protein>
<dbReference type="SUPFAM" id="SSF46626">
    <property type="entry name" value="Cytochrome c"/>
    <property type="match status" value="1"/>
</dbReference>
<dbReference type="PROSITE" id="PS00078">
    <property type="entry name" value="COX2"/>
    <property type="match status" value="1"/>
</dbReference>
<evidence type="ECO:0000259" key="19">
    <source>
        <dbReference type="PROSITE" id="PS51007"/>
    </source>
</evidence>
<evidence type="ECO:0000256" key="10">
    <source>
        <dbReference type="ARBA" id="ARBA00023004"/>
    </source>
</evidence>
<evidence type="ECO:0000256" key="2">
    <source>
        <dbReference type="ARBA" id="ARBA00007866"/>
    </source>
</evidence>